<sequence>MPPPDPGRATVGPEGILRLGPQAWRCALGKGGIRADKREGDGATPVGLLPLRRLLYRADRLAAPACRVPVEPLSPTDGWCDDPADAAYNRRVRLPHPARHEHLWREDALYDLIGVLGWNDDPVVRGRGSAIFLHLARPDLAPTEGCIALPERDLRAALTAGLTAIEVQAG</sequence>
<evidence type="ECO:0000313" key="4">
    <source>
        <dbReference type="Proteomes" id="UP001243009"/>
    </source>
</evidence>
<feature type="active site" description="Proton donor/acceptor" evidence="1">
    <location>
        <position position="134"/>
    </location>
</feature>
<evidence type="ECO:0000313" key="3">
    <source>
        <dbReference type="EMBL" id="MDO9710858.1"/>
    </source>
</evidence>
<evidence type="ECO:0000256" key="1">
    <source>
        <dbReference type="PROSITE-ProRule" id="PRU01373"/>
    </source>
</evidence>
<comment type="pathway">
    <text evidence="1">Cell wall biogenesis; peptidoglycan biosynthesis.</text>
</comment>
<keyword evidence="1" id="KW-0961">Cell wall biogenesis/degradation</keyword>
<accession>A0ABT9E3Y5</accession>
<keyword evidence="4" id="KW-1185">Reference proteome</keyword>
<protein>
    <submittedName>
        <fullName evidence="3">L,D-transpeptidase family protein</fullName>
    </submittedName>
</protein>
<dbReference type="Proteomes" id="UP001243009">
    <property type="component" value="Unassembled WGS sequence"/>
</dbReference>
<keyword evidence="1" id="KW-0573">Peptidoglycan synthesis</keyword>
<name>A0ABT9E3Y5_9PROT</name>
<comment type="caution">
    <text evidence="3">The sequence shown here is derived from an EMBL/GenBank/DDBJ whole genome shotgun (WGS) entry which is preliminary data.</text>
</comment>
<evidence type="ECO:0000259" key="2">
    <source>
        <dbReference type="PROSITE" id="PS52029"/>
    </source>
</evidence>
<dbReference type="PANTHER" id="PTHR38589:SF1">
    <property type="entry name" value="BLR0621 PROTEIN"/>
    <property type="match status" value="1"/>
</dbReference>
<organism evidence="3 4">
    <name type="scientific">Paracraurococcus lichenis</name>
    <dbReference type="NCBI Taxonomy" id="3064888"/>
    <lineage>
        <taxon>Bacteria</taxon>
        <taxon>Pseudomonadati</taxon>
        <taxon>Pseudomonadota</taxon>
        <taxon>Alphaproteobacteria</taxon>
        <taxon>Acetobacterales</taxon>
        <taxon>Roseomonadaceae</taxon>
        <taxon>Paracraurococcus</taxon>
    </lineage>
</organism>
<gene>
    <name evidence="3" type="ORF">Q7A36_21080</name>
</gene>
<reference evidence="3 4" key="1">
    <citation type="submission" date="2023-08" db="EMBL/GenBank/DDBJ databases">
        <title>The draft genome sequence of Paracraurococcus sp. LOR1-02.</title>
        <authorList>
            <person name="Kingkaew E."/>
            <person name="Tanasupawat S."/>
        </authorList>
    </citation>
    <scope>NUCLEOTIDE SEQUENCE [LARGE SCALE GENOMIC DNA]</scope>
    <source>
        <strain evidence="3 4">LOR1-02</strain>
    </source>
</reference>
<dbReference type="EMBL" id="JAUTWS010000021">
    <property type="protein sequence ID" value="MDO9710858.1"/>
    <property type="molecule type" value="Genomic_DNA"/>
</dbReference>
<proteinExistence type="predicted"/>
<dbReference type="InterPro" id="IPR005490">
    <property type="entry name" value="LD_TPept_cat_dom"/>
</dbReference>
<feature type="active site" description="Nucleophile" evidence="1">
    <location>
        <position position="146"/>
    </location>
</feature>
<dbReference type="PROSITE" id="PS52029">
    <property type="entry name" value="LD_TPASE"/>
    <property type="match status" value="1"/>
</dbReference>
<dbReference type="RefSeq" id="WP_305105713.1">
    <property type="nucleotide sequence ID" value="NZ_JAUTWS010000021.1"/>
</dbReference>
<keyword evidence="1" id="KW-0133">Cell shape</keyword>
<feature type="domain" description="L,D-TPase catalytic" evidence="2">
    <location>
        <begin position="1"/>
        <end position="170"/>
    </location>
</feature>
<dbReference type="Pfam" id="PF03734">
    <property type="entry name" value="YkuD"/>
    <property type="match status" value="1"/>
</dbReference>
<dbReference type="PANTHER" id="PTHR38589">
    <property type="entry name" value="BLR0621 PROTEIN"/>
    <property type="match status" value="1"/>
</dbReference>